<accession>A0A4Y2C7L0</accession>
<sequence>MGNKILLTQLQCQPIRRPYTVSEHCILVNDLELRMVTDLHTSVTRESTFHSSALPKNLNNIGKQTVKINHPKPLLYDGAAAIMAASKKCLFLSYNMDLAPKHKFFHSWKNTSD</sequence>
<name>A0A4Y2C7L0_ARAVE</name>
<reference evidence="1 2" key="1">
    <citation type="journal article" date="2019" name="Sci. Rep.">
        <title>Orb-weaving spider Araneus ventricosus genome elucidates the spidroin gene catalogue.</title>
        <authorList>
            <person name="Kono N."/>
            <person name="Nakamura H."/>
            <person name="Ohtoshi R."/>
            <person name="Moran D.A.P."/>
            <person name="Shinohara A."/>
            <person name="Yoshida Y."/>
            <person name="Fujiwara M."/>
            <person name="Mori M."/>
            <person name="Tomita M."/>
            <person name="Arakawa K."/>
        </authorList>
    </citation>
    <scope>NUCLEOTIDE SEQUENCE [LARGE SCALE GENOMIC DNA]</scope>
</reference>
<gene>
    <name evidence="1" type="ORF">AVEN_176409_1</name>
</gene>
<evidence type="ECO:0000313" key="2">
    <source>
        <dbReference type="Proteomes" id="UP000499080"/>
    </source>
</evidence>
<proteinExistence type="predicted"/>
<evidence type="ECO:0000313" key="1">
    <source>
        <dbReference type="EMBL" id="GBM00170.1"/>
    </source>
</evidence>
<organism evidence="1 2">
    <name type="scientific">Araneus ventricosus</name>
    <name type="common">Orbweaver spider</name>
    <name type="synonym">Epeira ventricosa</name>
    <dbReference type="NCBI Taxonomy" id="182803"/>
    <lineage>
        <taxon>Eukaryota</taxon>
        <taxon>Metazoa</taxon>
        <taxon>Ecdysozoa</taxon>
        <taxon>Arthropoda</taxon>
        <taxon>Chelicerata</taxon>
        <taxon>Arachnida</taxon>
        <taxon>Araneae</taxon>
        <taxon>Araneomorphae</taxon>
        <taxon>Entelegynae</taxon>
        <taxon>Araneoidea</taxon>
        <taxon>Araneidae</taxon>
        <taxon>Araneus</taxon>
    </lineage>
</organism>
<dbReference type="Proteomes" id="UP000499080">
    <property type="component" value="Unassembled WGS sequence"/>
</dbReference>
<comment type="caution">
    <text evidence="1">The sequence shown here is derived from an EMBL/GenBank/DDBJ whole genome shotgun (WGS) entry which is preliminary data.</text>
</comment>
<dbReference type="EMBL" id="BGPR01000154">
    <property type="protein sequence ID" value="GBM00170.1"/>
    <property type="molecule type" value="Genomic_DNA"/>
</dbReference>
<dbReference type="AlphaFoldDB" id="A0A4Y2C7L0"/>
<protein>
    <submittedName>
        <fullName evidence="1">Uncharacterized protein</fullName>
    </submittedName>
</protein>
<keyword evidence="2" id="KW-1185">Reference proteome</keyword>